<comment type="caution">
    <text evidence="1">The sequence shown here is derived from an EMBL/GenBank/DDBJ whole genome shotgun (WGS) entry which is preliminary data.</text>
</comment>
<name>A0A645CBV2_9ZZZZ</name>
<evidence type="ECO:0000313" key="1">
    <source>
        <dbReference type="EMBL" id="MPM74426.1"/>
    </source>
</evidence>
<sequence length="48" mass="5003">MPAVFDAITVENGFTVDAIVPIHDPRYIAAIATKASYPAAKNIGTTIG</sequence>
<dbReference type="EMBL" id="VSSQ01025959">
    <property type="protein sequence ID" value="MPM74426.1"/>
    <property type="molecule type" value="Genomic_DNA"/>
</dbReference>
<organism evidence="1">
    <name type="scientific">bioreactor metagenome</name>
    <dbReference type="NCBI Taxonomy" id="1076179"/>
    <lineage>
        <taxon>unclassified sequences</taxon>
        <taxon>metagenomes</taxon>
        <taxon>ecological metagenomes</taxon>
    </lineage>
</organism>
<protein>
    <submittedName>
        <fullName evidence="1">Uncharacterized protein</fullName>
    </submittedName>
</protein>
<dbReference type="AlphaFoldDB" id="A0A645CBV2"/>
<gene>
    <name evidence="1" type="ORF">SDC9_121414</name>
</gene>
<accession>A0A645CBV2</accession>
<proteinExistence type="predicted"/>
<reference evidence="1" key="1">
    <citation type="submission" date="2019-08" db="EMBL/GenBank/DDBJ databases">
        <authorList>
            <person name="Kucharzyk K."/>
            <person name="Murdoch R.W."/>
            <person name="Higgins S."/>
            <person name="Loffler F."/>
        </authorList>
    </citation>
    <scope>NUCLEOTIDE SEQUENCE</scope>
</reference>